<accession>A0A1H8CE95</accession>
<dbReference type="Pfam" id="PF14028">
    <property type="entry name" value="Lant_dehydr_C"/>
    <property type="match status" value="1"/>
</dbReference>
<keyword evidence="4" id="KW-1185">Reference proteome</keyword>
<dbReference type="Proteomes" id="UP000198984">
    <property type="component" value="Unassembled WGS sequence"/>
</dbReference>
<protein>
    <submittedName>
        <fullName evidence="3">Thiopeptide-type bacteriocin biosynthesis domain-containing protein</fullName>
    </submittedName>
</protein>
<evidence type="ECO:0000259" key="2">
    <source>
        <dbReference type="Pfam" id="PF14028"/>
    </source>
</evidence>
<dbReference type="RefSeq" id="WP_089918015.1">
    <property type="nucleotide sequence ID" value="NZ_FOBB01000007.1"/>
</dbReference>
<evidence type="ECO:0000259" key="1">
    <source>
        <dbReference type="Pfam" id="PF04738"/>
    </source>
</evidence>
<reference evidence="3 4" key="1">
    <citation type="submission" date="2016-10" db="EMBL/GenBank/DDBJ databases">
        <authorList>
            <person name="de Groot N.N."/>
        </authorList>
    </citation>
    <scope>NUCLEOTIDE SEQUENCE [LARGE SCALE GENOMIC DNA]</scope>
    <source>
        <strain evidence="3 4">DSM 21039</strain>
    </source>
</reference>
<dbReference type="AlphaFoldDB" id="A0A1H8CE95"/>
<dbReference type="InterPro" id="IPR006827">
    <property type="entry name" value="Lant_deHydtase_N"/>
</dbReference>
<dbReference type="STRING" id="573321.SAMN04488505_10784"/>
<dbReference type="NCBIfam" id="TIGR03891">
    <property type="entry name" value="thiopep_ocin"/>
    <property type="match status" value="1"/>
</dbReference>
<sequence>MIAAKDFYLIRTPLLPLQFLDQFNDIPLSALNDQVKEIFTQPYLLEAIYIASPELCQELQKWQQGLITGEKEVNKLVAALFRYILRMCTRCTPYGLFAGCATGQVAAATRVELAPMELHKKHCRLDMNYVAELAAMITQLPEIQQQLTYVPNNSLYQIGNAYRYASFTVKNKFRHYDLTSVNSTDYLDAILETAKQGATIAQLCESIVSDDITAGEAREFIQELIDSQILVSELEPTVTGEEFFNHLIHKLATLQNTEAITAALQNIRQLLQAPGASIDKYLQTHALVKQLLPDTNSKDLVQTDLFLATQHNTLSHTVINNIQQEIIPLWKLSRRNNNADLQQFAQAFRERYEEQEIPLNIALDAEAGIGYAGHTGGQADHTPLVDDIFVNQKTTGSNSISWGKLQDFQLKQLHECLRNHQTEIVLTDKDLDELKETDTPDLPYSMYLMGSLLGKSAADIDAGDYLFELSTCNGPSAANLLGRFCHGDTLLTEQVKNCLQEEAGQHPDYIYAEVIHLPEARAGNILLRPQLREYEIVYLGNGSVPEDHQLPLADLMVSVQNNTIVLRSQKLNKRVIPRLSTAHNYRAGGLPAYKFLCDLQFQQLHSGLYWSWDHLGQEPFLPRVRYGKIILSKCTWQLHKKDYPELTDKNIKPDYAALFGKIRKQWNLPRFLVIAEGDNELFIDMDNAACLQLLATTLIKKERVKLQEFLNTADLGWVTSAQGTYTNEVIIPMHRAATQAAPVNTSMATEARQPALPARRFITGSEWLYVKIYCGTSSAERILKTVIKPLTEELVAAGTVDQWFFLRYSDPEHHIRIRFHHATDKDFWKTVLEKLYTALQPDLDSGAVHKLQTDTYEREIERYGAATMELSEALFYYDSQAVIDCIDLLEGEEGESYRWLLAARGIDMLLQDVGYDLPAKAALLKRMQQSFFQEFGGDKALQTQLNDKHREHMRQLSSFLQPQQDAENAIEEVIAIFTLRSMRNTAALQKAALPVHEQLSSYIHMFLNRMLLSNQRKHELVIYHFMSRYYESQLAIQKKKQPLPSKHGLSNL</sequence>
<name>A0A1H8CE95_9BACT</name>
<evidence type="ECO:0000313" key="4">
    <source>
        <dbReference type="Proteomes" id="UP000198984"/>
    </source>
</evidence>
<organism evidence="3 4">
    <name type="scientific">Chitinophaga rupis</name>
    <dbReference type="NCBI Taxonomy" id="573321"/>
    <lineage>
        <taxon>Bacteria</taxon>
        <taxon>Pseudomonadati</taxon>
        <taxon>Bacteroidota</taxon>
        <taxon>Chitinophagia</taxon>
        <taxon>Chitinophagales</taxon>
        <taxon>Chitinophagaceae</taxon>
        <taxon>Chitinophaga</taxon>
    </lineage>
</organism>
<dbReference type="Pfam" id="PF04738">
    <property type="entry name" value="Lant_dehydr_N"/>
    <property type="match status" value="1"/>
</dbReference>
<feature type="domain" description="Lantibiotic dehydratase N-terminal" evidence="1">
    <location>
        <begin position="41"/>
        <end position="694"/>
    </location>
</feature>
<feature type="domain" description="Thiopeptide-type bacteriocin biosynthesis" evidence="2">
    <location>
        <begin position="767"/>
        <end position="1030"/>
    </location>
</feature>
<dbReference type="InterPro" id="IPR023809">
    <property type="entry name" value="Thiopep_bacteriocin_synth_dom"/>
</dbReference>
<gene>
    <name evidence="3" type="ORF">SAMN04488505_10784</name>
</gene>
<evidence type="ECO:0000313" key="3">
    <source>
        <dbReference type="EMBL" id="SEM93355.1"/>
    </source>
</evidence>
<dbReference type="OrthoDB" id="1273722at2"/>
<proteinExistence type="predicted"/>
<dbReference type="EMBL" id="FOBB01000007">
    <property type="protein sequence ID" value="SEM93355.1"/>
    <property type="molecule type" value="Genomic_DNA"/>
</dbReference>